<feature type="short sequence motif" description="'HIGH' region" evidence="9">
    <location>
        <begin position="52"/>
        <end position="62"/>
    </location>
</feature>
<organism evidence="15 16">
    <name type="scientific">Novosphingobium subterraneum</name>
    <dbReference type="NCBI Taxonomy" id="48936"/>
    <lineage>
        <taxon>Bacteria</taxon>
        <taxon>Pseudomonadati</taxon>
        <taxon>Pseudomonadota</taxon>
        <taxon>Alphaproteobacteria</taxon>
        <taxon>Sphingomonadales</taxon>
        <taxon>Sphingomonadaceae</taxon>
        <taxon>Novosphingobium</taxon>
    </lineage>
</organism>
<evidence type="ECO:0000256" key="2">
    <source>
        <dbReference type="ARBA" id="ARBA00022490"/>
    </source>
</evidence>
<dbReference type="GO" id="GO:0005524">
    <property type="term" value="F:ATP binding"/>
    <property type="evidence" value="ECO:0007669"/>
    <property type="project" value="UniProtKB-UniRule"/>
</dbReference>
<dbReference type="Gene3D" id="3.40.50.620">
    <property type="entry name" value="HUPs"/>
    <property type="match status" value="2"/>
</dbReference>
<dbReference type="SUPFAM" id="SSF50677">
    <property type="entry name" value="ValRS/IleRS/LeuRS editing domain"/>
    <property type="match status" value="1"/>
</dbReference>
<dbReference type="InterPro" id="IPR025709">
    <property type="entry name" value="Leu_tRNA-synth_edit"/>
</dbReference>
<dbReference type="InterPro" id="IPR015413">
    <property type="entry name" value="Methionyl/Leucyl_tRNA_Synth"/>
</dbReference>
<dbReference type="AlphaFoldDB" id="A0A0B9A3G9"/>
<feature type="domain" description="Leucyl-tRNA synthetase editing" evidence="14">
    <location>
        <begin position="231"/>
        <end position="411"/>
    </location>
</feature>
<dbReference type="NCBIfam" id="TIGR00396">
    <property type="entry name" value="leuS_bact"/>
    <property type="match status" value="1"/>
</dbReference>
<dbReference type="GO" id="GO:0005829">
    <property type="term" value="C:cytosol"/>
    <property type="evidence" value="ECO:0007669"/>
    <property type="project" value="TreeGrafter"/>
</dbReference>
<dbReference type="GO" id="GO:0004823">
    <property type="term" value="F:leucine-tRNA ligase activity"/>
    <property type="evidence" value="ECO:0007669"/>
    <property type="project" value="UniProtKB-UniRule"/>
</dbReference>
<comment type="caution">
    <text evidence="15">The sequence shown here is derived from an EMBL/GenBank/DDBJ whole genome shotgun (WGS) entry which is preliminary data.</text>
</comment>
<dbReference type="Pfam" id="PF08264">
    <property type="entry name" value="Anticodon_1"/>
    <property type="match status" value="1"/>
</dbReference>
<dbReference type="HAMAP" id="MF_00049_B">
    <property type="entry name" value="Leu_tRNA_synth_B"/>
    <property type="match status" value="1"/>
</dbReference>
<evidence type="ECO:0000256" key="1">
    <source>
        <dbReference type="ARBA" id="ARBA00005594"/>
    </source>
</evidence>
<dbReference type="PATRIC" id="fig|48936.3.peg.2723"/>
<dbReference type="Gene3D" id="2.20.28.290">
    <property type="match status" value="1"/>
</dbReference>
<name>A0A0B9A3G9_9SPHN</name>
<keyword evidence="16" id="KW-1185">Reference proteome</keyword>
<comment type="similarity">
    <text evidence="1 9 10">Belongs to the class-I aminoacyl-tRNA synthetase family.</text>
</comment>
<keyword evidence="7 9" id="KW-0030">Aminoacyl-tRNA synthetase</keyword>
<dbReference type="Proteomes" id="UP000031338">
    <property type="component" value="Unassembled WGS sequence"/>
</dbReference>
<dbReference type="InterPro" id="IPR002300">
    <property type="entry name" value="aa-tRNA-synth_Ia"/>
</dbReference>
<dbReference type="EMBL" id="JRVC01000013">
    <property type="protein sequence ID" value="KHS45122.1"/>
    <property type="molecule type" value="Genomic_DNA"/>
</dbReference>
<dbReference type="GO" id="GO:0002161">
    <property type="term" value="F:aminoacyl-tRNA deacylase activity"/>
    <property type="evidence" value="ECO:0007669"/>
    <property type="project" value="InterPro"/>
</dbReference>
<dbReference type="InterPro" id="IPR002302">
    <property type="entry name" value="Leu-tRNA-ligase"/>
</dbReference>
<dbReference type="STRING" id="48936.NJ75_02711"/>
<keyword evidence="5 9" id="KW-0067">ATP-binding</keyword>
<dbReference type="CDD" id="cd07958">
    <property type="entry name" value="Anticodon_Ia_Leu_BEm"/>
    <property type="match status" value="1"/>
</dbReference>
<feature type="domain" description="Aminoacyl-tRNA synthetase class Ia" evidence="11">
    <location>
        <begin position="626"/>
        <end position="665"/>
    </location>
</feature>
<evidence type="ECO:0000259" key="13">
    <source>
        <dbReference type="Pfam" id="PF09334"/>
    </source>
</evidence>
<dbReference type="PANTHER" id="PTHR43740">
    <property type="entry name" value="LEUCYL-TRNA SYNTHETASE"/>
    <property type="match status" value="1"/>
</dbReference>
<dbReference type="Pfam" id="PF13603">
    <property type="entry name" value="tRNA-synt_1_2"/>
    <property type="match status" value="1"/>
</dbReference>
<evidence type="ECO:0000256" key="4">
    <source>
        <dbReference type="ARBA" id="ARBA00022741"/>
    </source>
</evidence>
<evidence type="ECO:0000313" key="16">
    <source>
        <dbReference type="Proteomes" id="UP000031338"/>
    </source>
</evidence>
<evidence type="ECO:0000256" key="7">
    <source>
        <dbReference type="ARBA" id="ARBA00023146"/>
    </source>
</evidence>
<dbReference type="Pfam" id="PF00133">
    <property type="entry name" value="tRNA-synt_1"/>
    <property type="match status" value="2"/>
</dbReference>
<evidence type="ECO:0000256" key="8">
    <source>
        <dbReference type="ARBA" id="ARBA00047469"/>
    </source>
</evidence>
<dbReference type="InterPro" id="IPR009008">
    <property type="entry name" value="Val/Leu/Ile-tRNA-synth_edit"/>
</dbReference>
<evidence type="ECO:0000256" key="3">
    <source>
        <dbReference type="ARBA" id="ARBA00022598"/>
    </source>
</evidence>
<dbReference type="Pfam" id="PF09334">
    <property type="entry name" value="tRNA-synt_1g"/>
    <property type="match status" value="1"/>
</dbReference>
<dbReference type="CDD" id="cd00812">
    <property type="entry name" value="LeuRS_core"/>
    <property type="match status" value="1"/>
</dbReference>
<keyword evidence="3 9" id="KW-0436">Ligase</keyword>
<comment type="catalytic activity">
    <reaction evidence="8 9">
        <text>tRNA(Leu) + L-leucine + ATP = L-leucyl-tRNA(Leu) + AMP + diphosphate</text>
        <dbReference type="Rhea" id="RHEA:11688"/>
        <dbReference type="Rhea" id="RHEA-COMP:9613"/>
        <dbReference type="Rhea" id="RHEA-COMP:9622"/>
        <dbReference type="ChEBI" id="CHEBI:30616"/>
        <dbReference type="ChEBI" id="CHEBI:33019"/>
        <dbReference type="ChEBI" id="CHEBI:57427"/>
        <dbReference type="ChEBI" id="CHEBI:78442"/>
        <dbReference type="ChEBI" id="CHEBI:78494"/>
        <dbReference type="ChEBI" id="CHEBI:456215"/>
        <dbReference type="EC" id="6.1.1.4"/>
    </reaction>
</comment>
<dbReference type="PRINTS" id="PR00985">
    <property type="entry name" value="TRNASYNTHLEU"/>
</dbReference>
<evidence type="ECO:0000256" key="6">
    <source>
        <dbReference type="ARBA" id="ARBA00022917"/>
    </source>
</evidence>
<feature type="binding site" evidence="9">
    <location>
        <position position="629"/>
    </location>
    <ligand>
        <name>ATP</name>
        <dbReference type="ChEBI" id="CHEBI:30616"/>
    </ligand>
</feature>
<sequence>MTENTAPASSAPERFDPAIADTRWQQVWDSRQSFRADDSSTKPRSYVLEMFPYPSGRIHIGHVRNYTMGDVLARYKRMRGFEVLHPMGWDAFGMPAENAAMEKGVHPGGWTRDNIANMKAQLKRLGFALDWSREIATCEPEYYGHEQSLFLDLYAAGLVYRKESTVNWDPVDMTVLANEQVIDGRGWRSGALVEKRKLNQWFLKITDFADELLEGLSTLDKWPEKVRVMQENWIGKSQGLQFRFDLSNGESVEVYTTRPDTIFGASFVAVAADHPIAQGVAAVNCEAANFIALCKKGGTTAAELETAEKLGFDTGIGAKHPLTGKYLPVYIANFVLMEYGTGAIMAVPGHDQRDFDFATKYGLPILRVVASDPAAADKPFAGEAEAGDGVLVNSDFLNGMNVVEAKAAVIGRAQSEGWGEGKTVWRLRDWGVSRQRYWGTPIPFVHCEVCGVVPVPKKQLPVTLPEDVSFDVPGNPLDRHPTWKHVDCPQCGHPARRETDTLDTFVDSSWYFLRFASQPEDRPFDPEEINRWMPVEQYIGGIEHAILHLLYARFWTRALARIGKIEVTEPFGSLFTQGMVTHETYERRNPENGQPVFYSPTEVERSSDGATLKADGAPVEVGRVIKMSKSKKNVVDPDEIVAKYGADAIRWFMLSDSPPERDLPWSEAGIEGCARFVQRLWRLFGQYDAAAVGEDKALDRKAHQTVHAVASDIEALGFNKAVARIYELTGAIEKAAPSASRSAAIRKVLLLVAPMMPHLAEEAHARFGTGLIADEAWPEVDPALLVDDEVTVAIQVKGKLRDTLTVAKGTPKEDLERLALASEKVQRALEGAEVKKVIVVPDRLVNLVA</sequence>
<dbReference type="InterPro" id="IPR009080">
    <property type="entry name" value="tRNAsynth_Ia_anticodon-bd"/>
</dbReference>
<feature type="domain" description="Methionyl/Valyl/Leucyl/Isoleucyl-tRNA synthetase anticodon-binding" evidence="12">
    <location>
        <begin position="695"/>
        <end position="813"/>
    </location>
</feature>
<evidence type="ECO:0000313" key="15">
    <source>
        <dbReference type="EMBL" id="KHS45122.1"/>
    </source>
</evidence>
<evidence type="ECO:0000256" key="5">
    <source>
        <dbReference type="ARBA" id="ARBA00022840"/>
    </source>
</evidence>
<dbReference type="SUPFAM" id="SSF47323">
    <property type="entry name" value="Anticodon-binding domain of a subclass of class I aminoacyl-tRNA synthetases"/>
    <property type="match status" value="1"/>
</dbReference>
<dbReference type="Gene3D" id="1.10.730.10">
    <property type="entry name" value="Isoleucyl-tRNA Synthetase, Domain 1"/>
    <property type="match status" value="2"/>
</dbReference>
<dbReference type="InterPro" id="IPR001412">
    <property type="entry name" value="aa-tRNA-synth_I_CS"/>
</dbReference>
<keyword evidence="2 9" id="KW-0963">Cytoplasm</keyword>
<evidence type="ECO:0000259" key="14">
    <source>
        <dbReference type="Pfam" id="PF13603"/>
    </source>
</evidence>
<comment type="subcellular location">
    <subcellularLocation>
        <location evidence="9">Cytoplasm</location>
    </subcellularLocation>
</comment>
<keyword evidence="4 9" id="KW-0547">Nucleotide-binding</keyword>
<dbReference type="InterPro" id="IPR014729">
    <property type="entry name" value="Rossmann-like_a/b/a_fold"/>
</dbReference>
<feature type="domain" description="Methionyl/Leucyl tRNA synthetase" evidence="13">
    <location>
        <begin position="50"/>
        <end position="181"/>
    </location>
</feature>
<dbReference type="GO" id="GO:0006429">
    <property type="term" value="P:leucyl-tRNA aminoacylation"/>
    <property type="evidence" value="ECO:0007669"/>
    <property type="project" value="UniProtKB-UniRule"/>
</dbReference>
<dbReference type="FunFam" id="3.10.20.590:FF:000001">
    <property type="entry name" value="Leucine--tRNA ligase"/>
    <property type="match status" value="1"/>
</dbReference>
<gene>
    <name evidence="9 15" type="primary">leuS</name>
    <name evidence="15" type="ORF">NJ75_02711</name>
</gene>
<dbReference type="EC" id="6.1.1.4" evidence="9"/>
<reference evidence="15 16" key="1">
    <citation type="submission" date="2014-10" db="EMBL/GenBank/DDBJ databases">
        <title>Draft genome sequence of Novosphingobium subterraneum DSM 12447.</title>
        <authorList>
            <person name="Gan H.M."/>
            <person name="Gan H.Y."/>
            <person name="Savka M.A."/>
        </authorList>
    </citation>
    <scope>NUCLEOTIDE SEQUENCE [LARGE SCALE GENOMIC DNA]</scope>
    <source>
        <strain evidence="15 16">DSM 12447</strain>
    </source>
</reference>
<proteinExistence type="inferred from homology"/>
<evidence type="ECO:0000259" key="12">
    <source>
        <dbReference type="Pfam" id="PF08264"/>
    </source>
</evidence>
<dbReference type="FunFam" id="3.40.50.620:FF:000003">
    <property type="entry name" value="Leucine--tRNA ligase"/>
    <property type="match status" value="1"/>
</dbReference>
<dbReference type="InterPro" id="IPR013155">
    <property type="entry name" value="M/V/L/I-tRNA-synth_anticd-bd"/>
</dbReference>
<feature type="domain" description="Aminoacyl-tRNA synthetase class Ia" evidence="11">
    <location>
        <begin position="427"/>
        <end position="583"/>
    </location>
</feature>
<dbReference type="SUPFAM" id="SSF52374">
    <property type="entry name" value="Nucleotidylyl transferase"/>
    <property type="match status" value="1"/>
</dbReference>
<evidence type="ECO:0000256" key="10">
    <source>
        <dbReference type="RuleBase" id="RU363035"/>
    </source>
</evidence>
<dbReference type="FunFam" id="1.10.730.10:FF:000002">
    <property type="entry name" value="Leucine--tRNA ligase"/>
    <property type="match status" value="1"/>
</dbReference>
<dbReference type="PANTHER" id="PTHR43740:SF2">
    <property type="entry name" value="LEUCINE--TRNA LIGASE, MITOCHONDRIAL"/>
    <property type="match status" value="1"/>
</dbReference>
<dbReference type="RefSeq" id="WP_052242494.1">
    <property type="nucleotide sequence ID" value="NZ_JRVC01000013.1"/>
</dbReference>
<feature type="short sequence motif" description="'KMSKS' region" evidence="9">
    <location>
        <begin position="626"/>
        <end position="630"/>
    </location>
</feature>
<keyword evidence="6 9" id="KW-0648">Protein biosynthesis</keyword>
<protein>
    <recommendedName>
        <fullName evidence="9">Leucine--tRNA ligase</fullName>
        <ecNumber evidence="9">6.1.1.4</ecNumber>
    </recommendedName>
    <alternativeName>
        <fullName evidence="9">Leucyl-tRNA synthetase</fullName>
        <shortName evidence="9">LeuRS</shortName>
    </alternativeName>
</protein>
<dbReference type="PROSITE" id="PS00178">
    <property type="entry name" value="AA_TRNA_LIGASE_I"/>
    <property type="match status" value="1"/>
</dbReference>
<evidence type="ECO:0000256" key="9">
    <source>
        <dbReference type="HAMAP-Rule" id="MF_00049"/>
    </source>
</evidence>
<dbReference type="Gene3D" id="3.10.20.590">
    <property type="match status" value="1"/>
</dbReference>
<accession>A0A0B9A3G9</accession>
<evidence type="ECO:0000259" key="11">
    <source>
        <dbReference type="Pfam" id="PF00133"/>
    </source>
</evidence>